<accession>A0ABV0ULC4</accession>
<reference evidence="1 2" key="1">
    <citation type="submission" date="2021-06" db="EMBL/GenBank/DDBJ databases">
        <authorList>
            <person name="Palmer J.M."/>
        </authorList>
    </citation>
    <scope>NUCLEOTIDE SEQUENCE [LARGE SCALE GENOMIC DNA]</scope>
    <source>
        <strain evidence="2">if_2019</strain>
        <tissue evidence="1">Muscle</tissue>
    </source>
</reference>
<proteinExistence type="predicted"/>
<protein>
    <submittedName>
        <fullName evidence="1">Uncharacterized protein</fullName>
    </submittedName>
</protein>
<dbReference type="EMBL" id="JAHRIQ010075554">
    <property type="protein sequence ID" value="MEQ2246030.1"/>
    <property type="molecule type" value="Genomic_DNA"/>
</dbReference>
<comment type="caution">
    <text evidence="1">The sequence shown here is derived from an EMBL/GenBank/DDBJ whole genome shotgun (WGS) entry which is preliminary data.</text>
</comment>
<organism evidence="1 2">
    <name type="scientific">Ilyodon furcidens</name>
    <name type="common">goldbreast splitfin</name>
    <dbReference type="NCBI Taxonomy" id="33524"/>
    <lineage>
        <taxon>Eukaryota</taxon>
        <taxon>Metazoa</taxon>
        <taxon>Chordata</taxon>
        <taxon>Craniata</taxon>
        <taxon>Vertebrata</taxon>
        <taxon>Euteleostomi</taxon>
        <taxon>Actinopterygii</taxon>
        <taxon>Neopterygii</taxon>
        <taxon>Teleostei</taxon>
        <taxon>Neoteleostei</taxon>
        <taxon>Acanthomorphata</taxon>
        <taxon>Ovalentaria</taxon>
        <taxon>Atherinomorphae</taxon>
        <taxon>Cyprinodontiformes</taxon>
        <taxon>Goodeidae</taxon>
        <taxon>Ilyodon</taxon>
    </lineage>
</organism>
<evidence type="ECO:0000313" key="2">
    <source>
        <dbReference type="Proteomes" id="UP001482620"/>
    </source>
</evidence>
<sequence length="67" mass="8124">MAREYYHEGQKHSGIEVQVPLELQGKERDRLDFLSPWQFEQFRPARFRSELRSVHFCLINKLHLNVL</sequence>
<name>A0ABV0ULC4_9TELE</name>
<gene>
    <name evidence="1" type="ORF">ILYODFUR_034130</name>
</gene>
<keyword evidence="2" id="KW-1185">Reference proteome</keyword>
<evidence type="ECO:0000313" key="1">
    <source>
        <dbReference type="EMBL" id="MEQ2246030.1"/>
    </source>
</evidence>
<dbReference type="Proteomes" id="UP001482620">
    <property type="component" value="Unassembled WGS sequence"/>
</dbReference>